<feature type="transmembrane region" description="Helical" evidence="2">
    <location>
        <begin position="7"/>
        <end position="27"/>
    </location>
</feature>
<feature type="compositionally biased region" description="Basic and acidic residues" evidence="1">
    <location>
        <begin position="501"/>
        <end position="531"/>
    </location>
</feature>
<dbReference type="AlphaFoldDB" id="A0A0A6UAZ2"/>
<protein>
    <recommendedName>
        <fullName evidence="3">GGDEF domain-containing protein</fullName>
    </recommendedName>
</protein>
<dbReference type="InterPro" id="IPR029787">
    <property type="entry name" value="Nucleotide_cyclase"/>
</dbReference>
<organism evidence="4 5">
    <name type="scientific">Actinoplanes utahensis</name>
    <dbReference type="NCBI Taxonomy" id="1869"/>
    <lineage>
        <taxon>Bacteria</taxon>
        <taxon>Bacillati</taxon>
        <taxon>Actinomycetota</taxon>
        <taxon>Actinomycetes</taxon>
        <taxon>Micromonosporales</taxon>
        <taxon>Micromonosporaceae</taxon>
        <taxon>Actinoplanes</taxon>
    </lineage>
</organism>
<dbReference type="PANTHER" id="PTHR45138:SF9">
    <property type="entry name" value="DIGUANYLATE CYCLASE DGCM-RELATED"/>
    <property type="match status" value="1"/>
</dbReference>
<dbReference type="GO" id="GO:0043709">
    <property type="term" value="P:cell adhesion involved in single-species biofilm formation"/>
    <property type="evidence" value="ECO:0007669"/>
    <property type="project" value="TreeGrafter"/>
</dbReference>
<dbReference type="NCBIfam" id="TIGR00254">
    <property type="entry name" value="GGDEF"/>
    <property type="match status" value="1"/>
</dbReference>
<evidence type="ECO:0000313" key="4">
    <source>
        <dbReference type="EMBL" id="KHD72223.1"/>
    </source>
</evidence>
<keyword evidence="2" id="KW-1133">Transmembrane helix</keyword>
<dbReference type="InterPro" id="IPR050469">
    <property type="entry name" value="Diguanylate_Cyclase"/>
</dbReference>
<feature type="transmembrane region" description="Helical" evidence="2">
    <location>
        <begin position="118"/>
        <end position="143"/>
    </location>
</feature>
<evidence type="ECO:0000313" key="5">
    <source>
        <dbReference type="Proteomes" id="UP000054537"/>
    </source>
</evidence>
<feature type="transmembrane region" description="Helical" evidence="2">
    <location>
        <begin position="59"/>
        <end position="76"/>
    </location>
</feature>
<feature type="transmembrane region" description="Helical" evidence="2">
    <location>
        <begin position="294"/>
        <end position="313"/>
    </location>
</feature>
<proteinExistence type="predicted"/>
<name>A0A0A6UAZ2_ACTUT</name>
<accession>A0A0A6UAZ2</accession>
<reference evidence="4 5" key="1">
    <citation type="submission" date="2014-10" db="EMBL/GenBank/DDBJ databases">
        <title>Draft genome sequence of Actinoplanes utahensis NRRL 12052.</title>
        <authorList>
            <person name="Velasco-Bucheli B."/>
            <person name="del Cerro C."/>
            <person name="Hormigo D."/>
            <person name="Garcia J.L."/>
            <person name="Acebal C."/>
            <person name="Arroyo M."/>
            <person name="de la Mata I."/>
        </authorList>
    </citation>
    <scope>NUCLEOTIDE SEQUENCE [LARGE SCALE GENOMIC DNA]</scope>
    <source>
        <strain evidence="4 5">NRRL 12052</strain>
    </source>
</reference>
<comment type="caution">
    <text evidence="4">The sequence shown here is derived from an EMBL/GenBank/DDBJ whole genome shotgun (WGS) entry which is preliminary data.</text>
</comment>
<feature type="transmembrane region" description="Helical" evidence="2">
    <location>
        <begin position="186"/>
        <end position="206"/>
    </location>
</feature>
<sequence length="537" mass="56242">MKRLDCWLWPGFLLGGVAVVTAALTLPVPWDEALLAATEAGAGAAVLAGIRRYRPDRPLFWRLTALGLFAFAGTHLDGTRGPGPVLDQVLLGLAFLLFTVALLIRARACSQPGQHRANLVDGAMVMIGVMAGGWSLVIGPVLAERWHSPTPAAVFAVYTLLALVRAAAAAVVLLAGDPRNRAHQLVVAGTLLGFATDIAFASAMAWDRPPATWNFVAWIVGHLIVAAAALHPSMAVVEHSGEPQRLTRVRLGLFAALTALYPLLTGLATLNRLAGSPPAGPPPGAPPVPGDLSLFLLPMLLGIGVSVLLVLRMGMIGNLAQRRAHQLDVALREQQALRAELEHRATHDPLTGLGNRAALTEALAVAVDRPAGGRGWLLLLDLDGFKEVNDTLGHPVGDELLVALGAEFRRTAPDALVARLGGDEFAVIVPDHGSGHALGTADALLAAAAREHVVGGAPVRVSASIGVLHLDDAGTSADALRDADVALYAAKAAGRARYRVHTPEGDRLHNHTPEGDRDHNHTPEGDRDRNRAATGAG</sequence>
<dbReference type="GO" id="GO:0005886">
    <property type="term" value="C:plasma membrane"/>
    <property type="evidence" value="ECO:0007669"/>
    <property type="project" value="TreeGrafter"/>
</dbReference>
<dbReference type="EMBL" id="JRTT01000139">
    <property type="protein sequence ID" value="KHD72223.1"/>
    <property type="molecule type" value="Genomic_DNA"/>
</dbReference>
<dbReference type="Gene3D" id="3.30.70.270">
    <property type="match status" value="1"/>
</dbReference>
<evidence type="ECO:0000256" key="2">
    <source>
        <dbReference type="SAM" id="Phobius"/>
    </source>
</evidence>
<dbReference type="STRING" id="1869.MB27_42100"/>
<evidence type="ECO:0000259" key="3">
    <source>
        <dbReference type="PROSITE" id="PS50887"/>
    </source>
</evidence>
<feature type="domain" description="GGDEF" evidence="3">
    <location>
        <begin position="373"/>
        <end position="503"/>
    </location>
</feature>
<evidence type="ECO:0000256" key="1">
    <source>
        <dbReference type="SAM" id="MobiDB-lite"/>
    </source>
</evidence>
<dbReference type="GO" id="GO:1902201">
    <property type="term" value="P:negative regulation of bacterial-type flagellum-dependent cell motility"/>
    <property type="evidence" value="ECO:0007669"/>
    <property type="project" value="TreeGrafter"/>
</dbReference>
<dbReference type="SMART" id="SM00267">
    <property type="entry name" value="GGDEF"/>
    <property type="match status" value="1"/>
</dbReference>
<dbReference type="InterPro" id="IPR043128">
    <property type="entry name" value="Rev_trsase/Diguanyl_cyclase"/>
</dbReference>
<feature type="transmembrane region" description="Helical" evidence="2">
    <location>
        <begin position="212"/>
        <end position="230"/>
    </location>
</feature>
<feature type="region of interest" description="Disordered" evidence="1">
    <location>
        <begin position="498"/>
        <end position="537"/>
    </location>
</feature>
<keyword evidence="2" id="KW-0812">Transmembrane</keyword>
<dbReference type="GO" id="GO:0052621">
    <property type="term" value="F:diguanylate cyclase activity"/>
    <property type="evidence" value="ECO:0007669"/>
    <property type="project" value="TreeGrafter"/>
</dbReference>
<gene>
    <name evidence="4" type="ORF">MB27_42100</name>
</gene>
<dbReference type="Proteomes" id="UP000054537">
    <property type="component" value="Unassembled WGS sequence"/>
</dbReference>
<dbReference type="OrthoDB" id="3291971at2"/>
<feature type="transmembrane region" description="Helical" evidence="2">
    <location>
        <begin position="33"/>
        <end position="50"/>
    </location>
</feature>
<dbReference type="RefSeq" id="WP_043533785.1">
    <property type="nucleotide sequence ID" value="NZ_BAABKU010000005.1"/>
</dbReference>
<dbReference type="PANTHER" id="PTHR45138">
    <property type="entry name" value="REGULATORY COMPONENTS OF SENSORY TRANSDUCTION SYSTEM"/>
    <property type="match status" value="1"/>
</dbReference>
<dbReference type="Pfam" id="PF00990">
    <property type="entry name" value="GGDEF"/>
    <property type="match status" value="1"/>
</dbReference>
<dbReference type="CDD" id="cd01949">
    <property type="entry name" value="GGDEF"/>
    <property type="match status" value="1"/>
</dbReference>
<keyword evidence="5" id="KW-1185">Reference proteome</keyword>
<dbReference type="PROSITE" id="PS50887">
    <property type="entry name" value="GGDEF"/>
    <property type="match status" value="1"/>
</dbReference>
<dbReference type="eggNOG" id="COG5001">
    <property type="taxonomic scope" value="Bacteria"/>
</dbReference>
<feature type="transmembrane region" description="Helical" evidence="2">
    <location>
        <begin position="88"/>
        <end position="106"/>
    </location>
</feature>
<feature type="transmembrane region" description="Helical" evidence="2">
    <location>
        <begin position="251"/>
        <end position="274"/>
    </location>
</feature>
<dbReference type="InterPro" id="IPR000160">
    <property type="entry name" value="GGDEF_dom"/>
</dbReference>
<feature type="transmembrane region" description="Helical" evidence="2">
    <location>
        <begin position="155"/>
        <end position="174"/>
    </location>
</feature>
<dbReference type="SUPFAM" id="SSF55073">
    <property type="entry name" value="Nucleotide cyclase"/>
    <property type="match status" value="1"/>
</dbReference>
<keyword evidence="2" id="KW-0472">Membrane</keyword>